<name>A0ABW9JAG5_9SPHI</name>
<dbReference type="Proteomes" id="UP001517247">
    <property type="component" value="Unassembled WGS sequence"/>
</dbReference>
<dbReference type="EMBL" id="SSHJ02000009">
    <property type="protein sequence ID" value="MFN0257548.1"/>
    <property type="molecule type" value="Genomic_DNA"/>
</dbReference>
<dbReference type="Pfam" id="PF19715">
    <property type="entry name" value="DUF6210"/>
    <property type="match status" value="1"/>
</dbReference>
<organism evidence="1 2">
    <name type="scientific">Pedobacter ureilyticus</name>
    <dbReference type="NCBI Taxonomy" id="1393051"/>
    <lineage>
        <taxon>Bacteria</taxon>
        <taxon>Pseudomonadati</taxon>
        <taxon>Bacteroidota</taxon>
        <taxon>Sphingobacteriia</taxon>
        <taxon>Sphingobacteriales</taxon>
        <taxon>Sphingobacteriaceae</taxon>
        <taxon>Pedobacter</taxon>
    </lineage>
</organism>
<dbReference type="RefSeq" id="WP_138724621.1">
    <property type="nucleotide sequence ID" value="NZ_SSHJ02000009.1"/>
</dbReference>
<dbReference type="InterPro" id="IPR046182">
    <property type="entry name" value="DUF6210"/>
</dbReference>
<gene>
    <name evidence="1" type="ORF">E6A44_018335</name>
</gene>
<evidence type="ECO:0000313" key="1">
    <source>
        <dbReference type="EMBL" id="MFN0257548.1"/>
    </source>
</evidence>
<sequence length="155" mass="17480">MKNISERPIRPKIELWDSVGLGLIIEYPSGILFSNQTGGFSCLHPSVEGIYVPLNNDYSEPEKRFLSPEIDLAKYFEGQKYGGSGATKGIDAEDILVITEILKKYSLNEVIIVDTNKSKMQQSHEAWIYVKILNLYLLDGFSKELNGIMTWSNSD</sequence>
<evidence type="ECO:0000313" key="2">
    <source>
        <dbReference type="Proteomes" id="UP001517247"/>
    </source>
</evidence>
<comment type="caution">
    <text evidence="1">The sequence shown here is derived from an EMBL/GenBank/DDBJ whole genome shotgun (WGS) entry which is preliminary data.</text>
</comment>
<proteinExistence type="predicted"/>
<accession>A0ABW9JAG5</accession>
<protein>
    <submittedName>
        <fullName evidence="1">DUF6210 family protein</fullName>
    </submittedName>
</protein>
<keyword evidence="2" id="KW-1185">Reference proteome</keyword>
<reference evidence="1 2" key="1">
    <citation type="submission" date="2024-12" db="EMBL/GenBank/DDBJ databases">
        <authorList>
            <person name="Hu S."/>
        </authorList>
    </citation>
    <scope>NUCLEOTIDE SEQUENCE [LARGE SCALE GENOMIC DNA]</scope>
    <source>
        <strain evidence="1 2">THG-T11</strain>
    </source>
</reference>